<dbReference type="Proteomes" id="UP000501451">
    <property type="component" value="Chromosome"/>
</dbReference>
<dbReference type="AlphaFoldDB" id="A0A6G7K7S0"/>
<dbReference type="PANTHER" id="PTHR46268">
    <property type="entry name" value="STRESS RESPONSE PROTEIN NHAX"/>
    <property type="match status" value="1"/>
</dbReference>
<dbReference type="Gene3D" id="3.40.50.620">
    <property type="entry name" value="HUPs"/>
    <property type="match status" value="1"/>
</dbReference>
<dbReference type="InterPro" id="IPR006015">
    <property type="entry name" value="Universal_stress_UspA"/>
</dbReference>
<dbReference type="PIRSF" id="PIRSF006276">
    <property type="entry name" value="UspA"/>
    <property type="match status" value="1"/>
</dbReference>
<proteinExistence type="inferred from homology"/>
<keyword evidence="5" id="KW-1185">Reference proteome</keyword>
<gene>
    <name evidence="4" type="ORF">G7057_01630</name>
</gene>
<feature type="domain" description="UspA" evidence="3">
    <location>
        <begin position="5"/>
        <end position="136"/>
    </location>
</feature>
<comment type="similarity">
    <text evidence="1 2">Belongs to the universal stress protein A family.</text>
</comment>
<keyword evidence="2" id="KW-0963">Cytoplasm</keyword>
<evidence type="ECO:0000259" key="3">
    <source>
        <dbReference type="Pfam" id="PF00582"/>
    </source>
</evidence>
<dbReference type="InterPro" id="IPR006016">
    <property type="entry name" value="UspA"/>
</dbReference>
<sequence>MSHDYKHILIPVDGSQQSINAFKKAVQIAKRNDAILHLVTVVDKRNDPEEAASIERDKESLFKSLEAHASKENLTIEKDIKFGNAKKLIAEDLVKDWSIDLIIMGATGKGRIAKLVVGSITNHVTRHARCDVLIVK</sequence>
<evidence type="ECO:0000313" key="4">
    <source>
        <dbReference type="EMBL" id="QII81300.1"/>
    </source>
</evidence>
<dbReference type="PRINTS" id="PR01438">
    <property type="entry name" value="UNVRSLSTRESS"/>
</dbReference>
<evidence type="ECO:0000256" key="2">
    <source>
        <dbReference type="PIRNR" id="PIRNR006276"/>
    </source>
</evidence>
<name>A0A6G7K7S0_9LACT</name>
<organism evidence="4 5">
    <name type="scientific">Jeotgalibaca arthritidis</name>
    <dbReference type="NCBI Taxonomy" id="1868794"/>
    <lineage>
        <taxon>Bacteria</taxon>
        <taxon>Bacillati</taxon>
        <taxon>Bacillota</taxon>
        <taxon>Bacilli</taxon>
        <taxon>Lactobacillales</taxon>
        <taxon>Carnobacteriaceae</taxon>
        <taxon>Jeotgalibaca</taxon>
    </lineage>
</organism>
<comment type="subcellular location">
    <subcellularLocation>
        <location evidence="2">Cytoplasm</location>
    </subcellularLocation>
</comment>
<dbReference type="SUPFAM" id="SSF52402">
    <property type="entry name" value="Adenine nucleotide alpha hydrolases-like"/>
    <property type="match status" value="1"/>
</dbReference>
<dbReference type="CDD" id="cd00293">
    <property type="entry name" value="USP-like"/>
    <property type="match status" value="1"/>
</dbReference>
<dbReference type="InterPro" id="IPR014729">
    <property type="entry name" value="Rossmann-like_a/b/a_fold"/>
</dbReference>
<dbReference type="GO" id="GO:0005737">
    <property type="term" value="C:cytoplasm"/>
    <property type="evidence" value="ECO:0007669"/>
    <property type="project" value="UniProtKB-SubCell"/>
</dbReference>
<dbReference type="PANTHER" id="PTHR46268:SF6">
    <property type="entry name" value="UNIVERSAL STRESS PROTEIN UP12"/>
    <property type="match status" value="1"/>
</dbReference>
<evidence type="ECO:0000256" key="1">
    <source>
        <dbReference type="ARBA" id="ARBA00008791"/>
    </source>
</evidence>
<dbReference type="RefSeq" id="WP_166160781.1">
    <property type="nucleotide sequence ID" value="NZ_CP049740.1"/>
</dbReference>
<protein>
    <recommendedName>
        <fullName evidence="2">Universal stress protein</fullName>
    </recommendedName>
</protein>
<dbReference type="Pfam" id="PF00582">
    <property type="entry name" value="Usp"/>
    <property type="match status" value="1"/>
</dbReference>
<dbReference type="EMBL" id="CP049740">
    <property type="protein sequence ID" value="QII81300.1"/>
    <property type="molecule type" value="Genomic_DNA"/>
</dbReference>
<evidence type="ECO:0000313" key="5">
    <source>
        <dbReference type="Proteomes" id="UP000501451"/>
    </source>
</evidence>
<reference evidence="4 5" key="1">
    <citation type="journal article" date="2017" name="Int. J. Syst. Evol. Microbiol.">
        <title>Jeotgalibaca porci sp. nov. and Jeotgalibaca arthritidis sp. nov., isolated from pigs, and emended description of the genus Jeotgalibaca.</title>
        <authorList>
            <person name="Zamora L."/>
            <person name="Perez-Sancho M."/>
            <person name="Dominguez L."/>
            <person name="Fernandez-Garayzabal J.F."/>
            <person name="Vela A.I."/>
        </authorList>
    </citation>
    <scope>NUCLEOTIDE SEQUENCE [LARGE SCALE GENOMIC DNA]</scope>
    <source>
        <strain evidence="4 5">CECT 9157</strain>
    </source>
</reference>
<accession>A0A6G7K7S0</accession>
<dbReference type="KEGG" id="jar:G7057_01630"/>